<name>A0A239FFI9_EKHLU</name>
<dbReference type="PANTHER" id="PTHR47506:SF3">
    <property type="entry name" value="HTH-TYPE TRANSCRIPTIONAL REGULATOR LMRA"/>
    <property type="match status" value="1"/>
</dbReference>
<dbReference type="AlphaFoldDB" id="A0A239FFI9"/>
<dbReference type="Gene3D" id="1.10.357.10">
    <property type="entry name" value="Tetracycline Repressor, domain 2"/>
    <property type="match status" value="1"/>
</dbReference>
<dbReference type="InterPro" id="IPR001647">
    <property type="entry name" value="HTH_TetR"/>
</dbReference>
<dbReference type="InterPro" id="IPR036271">
    <property type="entry name" value="Tet_transcr_reg_TetR-rel_C_sf"/>
</dbReference>
<dbReference type="PANTHER" id="PTHR47506">
    <property type="entry name" value="TRANSCRIPTIONAL REGULATORY PROTEIN"/>
    <property type="match status" value="1"/>
</dbReference>
<accession>A0A239FFI9</accession>
<evidence type="ECO:0000256" key="3">
    <source>
        <dbReference type="ARBA" id="ARBA00023163"/>
    </source>
</evidence>
<evidence type="ECO:0000313" key="6">
    <source>
        <dbReference type="EMBL" id="SNS54932.1"/>
    </source>
</evidence>
<keyword evidence="1" id="KW-0805">Transcription regulation</keyword>
<keyword evidence="3" id="KW-0804">Transcription</keyword>
<gene>
    <name evidence="6" type="ORF">SAMN05421640_0620</name>
</gene>
<dbReference type="PROSITE" id="PS50977">
    <property type="entry name" value="HTH_TETR_2"/>
    <property type="match status" value="1"/>
</dbReference>
<feature type="domain" description="HTH tetR-type" evidence="5">
    <location>
        <begin position="6"/>
        <end position="66"/>
    </location>
</feature>
<dbReference type="RefSeq" id="WP_089355374.1">
    <property type="nucleotide sequence ID" value="NZ_FZPD01000001.1"/>
</dbReference>
<dbReference type="InterPro" id="IPR009057">
    <property type="entry name" value="Homeodomain-like_sf"/>
</dbReference>
<evidence type="ECO:0000313" key="7">
    <source>
        <dbReference type="Proteomes" id="UP000198393"/>
    </source>
</evidence>
<dbReference type="EMBL" id="FZPD01000001">
    <property type="protein sequence ID" value="SNS54932.1"/>
    <property type="molecule type" value="Genomic_DNA"/>
</dbReference>
<dbReference type="PRINTS" id="PR00455">
    <property type="entry name" value="HTHTETR"/>
</dbReference>
<dbReference type="Pfam" id="PF16925">
    <property type="entry name" value="TetR_C_13"/>
    <property type="match status" value="1"/>
</dbReference>
<keyword evidence="2 4" id="KW-0238">DNA-binding</keyword>
<evidence type="ECO:0000259" key="5">
    <source>
        <dbReference type="PROSITE" id="PS50977"/>
    </source>
</evidence>
<keyword evidence="7" id="KW-1185">Reference proteome</keyword>
<evidence type="ECO:0000256" key="2">
    <source>
        <dbReference type="ARBA" id="ARBA00023125"/>
    </source>
</evidence>
<dbReference type="Proteomes" id="UP000198393">
    <property type="component" value="Unassembled WGS sequence"/>
</dbReference>
<dbReference type="Pfam" id="PF00440">
    <property type="entry name" value="TetR_N"/>
    <property type="match status" value="1"/>
</dbReference>
<dbReference type="InterPro" id="IPR011075">
    <property type="entry name" value="TetR_C"/>
</dbReference>
<evidence type="ECO:0000256" key="4">
    <source>
        <dbReference type="PROSITE-ProRule" id="PRU00335"/>
    </source>
</evidence>
<feature type="DNA-binding region" description="H-T-H motif" evidence="4">
    <location>
        <begin position="29"/>
        <end position="48"/>
    </location>
</feature>
<evidence type="ECO:0000256" key="1">
    <source>
        <dbReference type="ARBA" id="ARBA00023015"/>
    </source>
</evidence>
<reference evidence="6 7" key="1">
    <citation type="submission" date="2017-06" db="EMBL/GenBank/DDBJ databases">
        <authorList>
            <person name="Kim H.J."/>
            <person name="Triplett B.A."/>
        </authorList>
    </citation>
    <scope>NUCLEOTIDE SEQUENCE [LARGE SCALE GENOMIC DNA]</scope>
    <source>
        <strain evidence="6 7">DSM 19307</strain>
    </source>
</reference>
<protein>
    <submittedName>
        <fullName evidence="6">Transcriptional regulator, TetR family</fullName>
    </submittedName>
</protein>
<dbReference type="SUPFAM" id="SSF46689">
    <property type="entry name" value="Homeodomain-like"/>
    <property type="match status" value="1"/>
</dbReference>
<organism evidence="6 7">
    <name type="scientific">Ekhidna lutea</name>
    <dbReference type="NCBI Taxonomy" id="447679"/>
    <lineage>
        <taxon>Bacteria</taxon>
        <taxon>Pseudomonadati</taxon>
        <taxon>Bacteroidota</taxon>
        <taxon>Cytophagia</taxon>
        <taxon>Cytophagales</taxon>
        <taxon>Reichenbachiellaceae</taxon>
        <taxon>Ekhidna</taxon>
    </lineage>
</organism>
<dbReference type="SUPFAM" id="SSF48498">
    <property type="entry name" value="Tetracyclin repressor-like, C-terminal domain"/>
    <property type="match status" value="1"/>
</dbReference>
<dbReference type="OrthoDB" id="9798857at2"/>
<proteinExistence type="predicted"/>
<sequence>MARNPEHTKELIIEKALPIFNTKGYNAASISDITAATGITKGAIYGNFKNKDEVATAAFERGVEIVAGALAKRVSAEKTAPAKLIAIMDFYEEYLNDPPIPGGCPVLNSSIEADDNLPFLRSRVIRSIALLKDSVMKIINRGIMEGQVKRDVDAEEFTNFFYATIEGAISVSRIEGDSRSFDFVKRFVLKQIKDIST</sequence>
<dbReference type="GO" id="GO:0003677">
    <property type="term" value="F:DNA binding"/>
    <property type="evidence" value="ECO:0007669"/>
    <property type="project" value="UniProtKB-UniRule"/>
</dbReference>